<name>A0A4S3ZV13_9HYPH</name>
<proteinExistence type="predicted"/>
<keyword evidence="3" id="KW-1185">Reference proteome</keyword>
<gene>
    <name evidence="2" type="ORF">E6C51_11560</name>
</gene>
<dbReference type="AlphaFoldDB" id="A0A4S3ZV13"/>
<accession>A0A4S3ZV13</accession>
<feature type="non-terminal residue" evidence="2">
    <location>
        <position position="1"/>
    </location>
</feature>
<comment type="caution">
    <text evidence="2">The sequence shown here is derived from an EMBL/GenBank/DDBJ whole genome shotgun (WGS) entry which is preliminary data.</text>
</comment>
<dbReference type="Proteomes" id="UP000310754">
    <property type="component" value="Unassembled WGS sequence"/>
</dbReference>
<evidence type="ECO:0000313" key="2">
    <source>
        <dbReference type="EMBL" id="THF49587.1"/>
    </source>
</evidence>
<reference evidence="2 3" key="1">
    <citation type="submission" date="2019-04" db="EMBL/GenBank/DDBJ databases">
        <title>Rhizobium terrae sp. nov., isolated from a paddy soil.</title>
        <authorList>
            <person name="Lin S.-Y."/>
            <person name="Hameed A."/>
            <person name="Huang H.-I."/>
            <person name="Young C.-C."/>
        </authorList>
    </citation>
    <scope>NUCLEOTIDE SEQUENCE [LARGE SCALE GENOMIC DNA]</scope>
    <source>
        <strain evidence="2 3">CC-HIH110</strain>
    </source>
</reference>
<sequence>VKNRDVIYASRHPSVDFSKFINIVASPVGIVAAATTVTNNMK</sequence>
<organism evidence="2 3">
    <name type="scientific">Allorhizobium terrae</name>
    <dbReference type="NCBI Taxonomy" id="1848972"/>
    <lineage>
        <taxon>Bacteria</taxon>
        <taxon>Pseudomonadati</taxon>
        <taxon>Pseudomonadota</taxon>
        <taxon>Alphaproteobacteria</taxon>
        <taxon>Hyphomicrobiales</taxon>
        <taxon>Rhizobiaceae</taxon>
        <taxon>Rhizobium/Agrobacterium group</taxon>
        <taxon>Allorhizobium</taxon>
    </lineage>
</organism>
<evidence type="ECO:0000313" key="3">
    <source>
        <dbReference type="Proteomes" id="UP000310754"/>
    </source>
</evidence>
<protein>
    <submittedName>
        <fullName evidence="2">Polysaccharide export protein</fullName>
    </submittedName>
</protein>
<evidence type="ECO:0000256" key="1">
    <source>
        <dbReference type="SAM" id="Phobius"/>
    </source>
</evidence>
<feature type="transmembrane region" description="Helical" evidence="1">
    <location>
        <begin position="20"/>
        <end position="38"/>
    </location>
</feature>
<keyword evidence="1" id="KW-0812">Transmembrane</keyword>
<dbReference type="EMBL" id="SSOA01000005">
    <property type="protein sequence ID" value="THF49587.1"/>
    <property type="molecule type" value="Genomic_DNA"/>
</dbReference>
<keyword evidence="1" id="KW-0472">Membrane</keyword>
<keyword evidence="1" id="KW-1133">Transmembrane helix</keyword>